<accession>A0A8H4QKU5</accession>
<feature type="transmembrane region" description="Helical" evidence="3">
    <location>
        <begin position="162"/>
        <end position="184"/>
    </location>
</feature>
<feature type="transmembrane region" description="Helical" evidence="3">
    <location>
        <begin position="278"/>
        <end position="300"/>
    </location>
</feature>
<keyword evidence="3" id="KW-1133">Transmembrane helix</keyword>
<keyword evidence="3" id="KW-0472">Membrane</keyword>
<feature type="transmembrane region" description="Helical" evidence="3">
    <location>
        <begin position="108"/>
        <end position="126"/>
    </location>
</feature>
<feature type="transmembrane region" description="Helical" evidence="3">
    <location>
        <begin position="404"/>
        <end position="425"/>
    </location>
</feature>
<dbReference type="InterPro" id="IPR036259">
    <property type="entry name" value="MFS_trans_sf"/>
</dbReference>
<sequence>MRVIRMGYHHRGLNFGLTTNFCHPQGTSTAAPVYNMRPEETDNETATAGTVLHTTSLDVYPLGKWKAWSTVFGAFLIQMSAWGPVLSFGVFQDFYTRSFLPSFSASNITWIGSVQLFLGLSLGFVGGKLSDAGHGRKTMLAGSALFTFSFFMLSLAKEDKYYQIFLSQGIGFGCGLTLVYIPSFALVSHHFKNRRALAMGLLAANSPFGGVIYSIMLNQLIHSKTGFGWGIRASAFLSLGCSVCGHLLIFIVPRSSIPRKPQAASPSRRMEFLTDPTYLLTLVSGFLGQIGTFFPLFYIQLFAEKHNMSPSLSFYAVAIMHVAGIFGRILPNHLADRYGAMESFIVCSAFCGFIGFAMLGCGTAAGLVLFCIFYGFFFHSTISLYLPVIAALTPAQADMGASFGIAVGPVGVASLIGSPITGAIVGKELAWWKGITFASVCMVASFVVEAFARYLYRRRETVPVKS</sequence>
<comment type="subcellular location">
    <subcellularLocation>
        <location evidence="1">Membrane</location>
        <topology evidence="1">Multi-pass membrane protein</topology>
    </subcellularLocation>
</comment>
<feature type="transmembrane region" description="Helical" evidence="3">
    <location>
        <begin position="67"/>
        <end position="88"/>
    </location>
</feature>
<evidence type="ECO:0000256" key="3">
    <source>
        <dbReference type="SAM" id="Phobius"/>
    </source>
</evidence>
<dbReference type="Gene3D" id="1.20.1250.20">
    <property type="entry name" value="MFS general substrate transporter like domains"/>
    <property type="match status" value="2"/>
</dbReference>
<feature type="transmembrane region" description="Helical" evidence="3">
    <location>
        <begin position="196"/>
        <end position="217"/>
    </location>
</feature>
<feature type="domain" description="Major facilitator superfamily (MFS) profile" evidence="4">
    <location>
        <begin position="66"/>
        <end position="462"/>
    </location>
</feature>
<feature type="transmembrane region" description="Helical" evidence="3">
    <location>
        <begin position="229"/>
        <end position="252"/>
    </location>
</feature>
<dbReference type="Pfam" id="PF07690">
    <property type="entry name" value="MFS_1"/>
    <property type="match status" value="1"/>
</dbReference>
<protein>
    <recommendedName>
        <fullName evidence="4">Major facilitator superfamily (MFS) profile domain-containing protein</fullName>
    </recommendedName>
</protein>
<feature type="transmembrane region" description="Helical" evidence="3">
    <location>
        <begin position="431"/>
        <end position="456"/>
    </location>
</feature>
<dbReference type="PANTHER" id="PTHR11360:SF284">
    <property type="entry name" value="EG:103B4.3 PROTEIN-RELATED"/>
    <property type="match status" value="1"/>
</dbReference>
<feature type="transmembrane region" description="Helical" evidence="3">
    <location>
        <begin position="343"/>
        <end position="366"/>
    </location>
</feature>
<feature type="transmembrane region" description="Helical" evidence="3">
    <location>
        <begin position="138"/>
        <end position="156"/>
    </location>
</feature>
<evidence type="ECO:0000256" key="1">
    <source>
        <dbReference type="ARBA" id="ARBA00004141"/>
    </source>
</evidence>
<dbReference type="AlphaFoldDB" id="A0A8H4QKU5"/>
<dbReference type="Proteomes" id="UP000521872">
    <property type="component" value="Unassembled WGS sequence"/>
</dbReference>
<dbReference type="PANTHER" id="PTHR11360">
    <property type="entry name" value="MONOCARBOXYLATE TRANSPORTER"/>
    <property type="match status" value="1"/>
</dbReference>
<dbReference type="InterPro" id="IPR020846">
    <property type="entry name" value="MFS_dom"/>
</dbReference>
<reference evidence="5 6" key="1">
    <citation type="submission" date="2019-12" db="EMBL/GenBank/DDBJ databases">
        <authorList>
            <person name="Floudas D."/>
            <person name="Bentzer J."/>
            <person name="Ahren D."/>
            <person name="Johansson T."/>
            <person name="Persson P."/>
            <person name="Tunlid A."/>
        </authorList>
    </citation>
    <scope>NUCLEOTIDE SEQUENCE [LARGE SCALE GENOMIC DNA]</scope>
    <source>
        <strain evidence="5 6">CBS 102.39</strain>
    </source>
</reference>
<proteinExistence type="inferred from homology"/>
<keyword evidence="6" id="KW-1185">Reference proteome</keyword>
<keyword evidence="3" id="KW-0812">Transmembrane</keyword>
<organism evidence="5 6">
    <name type="scientific">Agrocybe pediades</name>
    <dbReference type="NCBI Taxonomy" id="84607"/>
    <lineage>
        <taxon>Eukaryota</taxon>
        <taxon>Fungi</taxon>
        <taxon>Dikarya</taxon>
        <taxon>Basidiomycota</taxon>
        <taxon>Agaricomycotina</taxon>
        <taxon>Agaricomycetes</taxon>
        <taxon>Agaricomycetidae</taxon>
        <taxon>Agaricales</taxon>
        <taxon>Agaricineae</taxon>
        <taxon>Strophariaceae</taxon>
        <taxon>Agrocybe</taxon>
    </lineage>
</organism>
<evidence type="ECO:0000313" key="5">
    <source>
        <dbReference type="EMBL" id="KAF4612666.1"/>
    </source>
</evidence>
<dbReference type="GO" id="GO:0016020">
    <property type="term" value="C:membrane"/>
    <property type="evidence" value="ECO:0007669"/>
    <property type="project" value="UniProtKB-SubCell"/>
</dbReference>
<dbReference type="InterPro" id="IPR050327">
    <property type="entry name" value="Proton-linked_MCT"/>
</dbReference>
<feature type="transmembrane region" description="Helical" evidence="3">
    <location>
        <begin position="372"/>
        <end position="392"/>
    </location>
</feature>
<dbReference type="InterPro" id="IPR011701">
    <property type="entry name" value="MFS"/>
</dbReference>
<comment type="similarity">
    <text evidence="2">Belongs to the major facilitator superfamily. Monocarboxylate porter (TC 2.A.1.13) family.</text>
</comment>
<name>A0A8H4QKU5_9AGAR</name>
<evidence type="ECO:0000313" key="6">
    <source>
        <dbReference type="Proteomes" id="UP000521872"/>
    </source>
</evidence>
<dbReference type="GO" id="GO:0022857">
    <property type="term" value="F:transmembrane transporter activity"/>
    <property type="evidence" value="ECO:0007669"/>
    <property type="project" value="InterPro"/>
</dbReference>
<gene>
    <name evidence="5" type="ORF">D9613_011882</name>
</gene>
<feature type="transmembrane region" description="Helical" evidence="3">
    <location>
        <begin position="312"/>
        <end position="331"/>
    </location>
</feature>
<dbReference type="EMBL" id="JAACJL010000047">
    <property type="protein sequence ID" value="KAF4612666.1"/>
    <property type="molecule type" value="Genomic_DNA"/>
</dbReference>
<evidence type="ECO:0000256" key="2">
    <source>
        <dbReference type="ARBA" id="ARBA00006727"/>
    </source>
</evidence>
<dbReference type="SUPFAM" id="SSF103473">
    <property type="entry name" value="MFS general substrate transporter"/>
    <property type="match status" value="1"/>
</dbReference>
<dbReference type="PROSITE" id="PS50850">
    <property type="entry name" value="MFS"/>
    <property type="match status" value="1"/>
</dbReference>
<comment type="caution">
    <text evidence="5">The sequence shown here is derived from an EMBL/GenBank/DDBJ whole genome shotgun (WGS) entry which is preliminary data.</text>
</comment>
<evidence type="ECO:0000259" key="4">
    <source>
        <dbReference type="PROSITE" id="PS50850"/>
    </source>
</evidence>